<name>A0A6J8D1A8_MYTCO</name>
<reference evidence="1 2" key="1">
    <citation type="submission" date="2020-06" db="EMBL/GenBank/DDBJ databases">
        <authorList>
            <person name="Li R."/>
            <person name="Bekaert M."/>
        </authorList>
    </citation>
    <scope>NUCLEOTIDE SEQUENCE [LARGE SCALE GENOMIC DNA]</scope>
    <source>
        <strain evidence="2">wild</strain>
    </source>
</reference>
<sequence>MDYLDAKKGFRPRATIDSVLPRMSTVDRQNEVQNIRRLMRDTDLETSHLEKSSEDPIKLNEDHSKFDITEKELKCILKKIKIYTYAEFYKCGNSSNIEDKLEKHGYIYRDLKDFPTEERHTIKYATVEFAGIKFKTKASTGDEYMENINKVVINSLFNNKLFPNLQHIEEKYSFTPDDFKAATRQKRHKSMPFSISHLKIGDEIMSSERLSKSAVLNTELGKKDD</sequence>
<proteinExistence type="predicted"/>
<dbReference type="Proteomes" id="UP000507470">
    <property type="component" value="Unassembled WGS sequence"/>
</dbReference>
<organism evidence="1 2">
    <name type="scientific">Mytilus coruscus</name>
    <name type="common">Sea mussel</name>
    <dbReference type="NCBI Taxonomy" id="42192"/>
    <lineage>
        <taxon>Eukaryota</taxon>
        <taxon>Metazoa</taxon>
        <taxon>Spiralia</taxon>
        <taxon>Lophotrochozoa</taxon>
        <taxon>Mollusca</taxon>
        <taxon>Bivalvia</taxon>
        <taxon>Autobranchia</taxon>
        <taxon>Pteriomorphia</taxon>
        <taxon>Mytilida</taxon>
        <taxon>Mytiloidea</taxon>
        <taxon>Mytilidae</taxon>
        <taxon>Mytilinae</taxon>
        <taxon>Mytilus</taxon>
    </lineage>
</organism>
<evidence type="ECO:0000313" key="1">
    <source>
        <dbReference type="EMBL" id="CAC5402503.1"/>
    </source>
</evidence>
<accession>A0A6J8D1A8</accession>
<evidence type="ECO:0000313" key="2">
    <source>
        <dbReference type="Proteomes" id="UP000507470"/>
    </source>
</evidence>
<dbReference type="AlphaFoldDB" id="A0A6J8D1A8"/>
<keyword evidence="2" id="KW-1185">Reference proteome</keyword>
<protein>
    <submittedName>
        <fullName evidence="1">Uncharacterized protein</fullName>
    </submittedName>
</protein>
<gene>
    <name evidence="1" type="ORF">MCOR_36442</name>
</gene>
<dbReference type="EMBL" id="CACVKT020006513">
    <property type="protein sequence ID" value="CAC5402503.1"/>
    <property type="molecule type" value="Genomic_DNA"/>
</dbReference>